<dbReference type="SMART" id="SM00312">
    <property type="entry name" value="PX"/>
    <property type="match status" value="1"/>
</dbReference>
<dbReference type="AlphaFoldDB" id="A0AAU9IA40"/>
<dbReference type="InterPro" id="IPR001683">
    <property type="entry name" value="PX_dom"/>
</dbReference>
<organism evidence="2 3">
    <name type="scientific">Blepharisma stoltei</name>
    <dbReference type="NCBI Taxonomy" id="1481888"/>
    <lineage>
        <taxon>Eukaryota</taxon>
        <taxon>Sar</taxon>
        <taxon>Alveolata</taxon>
        <taxon>Ciliophora</taxon>
        <taxon>Postciliodesmatophora</taxon>
        <taxon>Heterotrichea</taxon>
        <taxon>Heterotrichida</taxon>
        <taxon>Blepharismidae</taxon>
        <taxon>Blepharisma</taxon>
    </lineage>
</organism>
<dbReference type="SUPFAM" id="SSF64268">
    <property type="entry name" value="PX domain"/>
    <property type="match status" value="1"/>
</dbReference>
<dbReference type="PANTHER" id="PTHR10555:SF170">
    <property type="entry name" value="FI18122P1"/>
    <property type="match status" value="1"/>
</dbReference>
<evidence type="ECO:0000313" key="3">
    <source>
        <dbReference type="Proteomes" id="UP001162131"/>
    </source>
</evidence>
<dbReference type="GO" id="GO:0005768">
    <property type="term" value="C:endosome"/>
    <property type="evidence" value="ECO:0007669"/>
    <property type="project" value="TreeGrafter"/>
</dbReference>
<protein>
    <recommendedName>
        <fullName evidence="1">PX domain-containing protein</fullName>
    </recommendedName>
</protein>
<accession>A0AAU9IA40</accession>
<dbReference type="Gene3D" id="3.30.1520.10">
    <property type="entry name" value="Phox-like domain"/>
    <property type="match status" value="1"/>
</dbReference>
<reference evidence="2" key="1">
    <citation type="submission" date="2021-09" db="EMBL/GenBank/DDBJ databases">
        <authorList>
            <consortium name="AG Swart"/>
            <person name="Singh M."/>
            <person name="Singh A."/>
            <person name="Seah K."/>
            <person name="Emmerich C."/>
        </authorList>
    </citation>
    <scope>NUCLEOTIDE SEQUENCE</scope>
    <source>
        <strain evidence="2">ATCC30299</strain>
    </source>
</reference>
<feature type="domain" description="PX" evidence="1">
    <location>
        <begin position="70"/>
        <end position="182"/>
    </location>
</feature>
<sequence>MEEVKYEEEDSNIKSSANEILLDPLASTVPRPITNKLFSNEEILPEEEKSPIINKNSDSVLHLTESELDNKIGASVCSYSTKSNLIKKHVYYIIQGHDSSGTYEAHRSSKDFRTLRSVLVHNWPGCYIPPVPPKQNANNINPRFIEKMMKLYNLFISRIVSYNYLYESDEFQQFIKNPGVYHKLLLRKQPYQDISPKYTKIFKDYAKETYNEQNEKTVSEGRAFFKIGIEALEKFENLCKINVDYFENFESELTQLMTGVNSLSKFYQEQYGSKALSVSPREIYSNPFFVLLDWVRWEIIDLKAMIDAIDTKKEIDKRQMEIESKMETEKTRMLKIQAGKKMLSQIFSTNSRERNSQLLESSIGDMQKEILALSNISTISAAKLANLDIPKFKQLKAQKYEVILRTFAGSSIHEFENMISQVKEIEEVLNSKE</sequence>
<dbReference type="PANTHER" id="PTHR10555">
    <property type="entry name" value="SORTING NEXIN"/>
    <property type="match status" value="1"/>
</dbReference>
<evidence type="ECO:0000313" key="2">
    <source>
        <dbReference type="EMBL" id="CAG9310805.1"/>
    </source>
</evidence>
<proteinExistence type="predicted"/>
<dbReference type="InterPro" id="IPR036871">
    <property type="entry name" value="PX_dom_sf"/>
</dbReference>
<comment type="caution">
    <text evidence="2">The sequence shown here is derived from an EMBL/GenBank/DDBJ whole genome shotgun (WGS) entry which is preliminary data.</text>
</comment>
<name>A0AAU9IA40_9CILI</name>
<evidence type="ECO:0000259" key="1">
    <source>
        <dbReference type="PROSITE" id="PS50195"/>
    </source>
</evidence>
<dbReference type="PROSITE" id="PS50195">
    <property type="entry name" value="PX"/>
    <property type="match status" value="1"/>
</dbReference>
<dbReference type="Pfam" id="PF00787">
    <property type="entry name" value="PX"/>
    <property type="match status" value="1"/>
</dbReference>
<dbReference type="CDD" id="cd06093">
    <property type="entry name" value="PX_domain"/>
    <property type="match status" value="1"/>
</dbReference>
<dbReference type="EMBL" id="CAJZBQ010000003">
    <property type="protein sequence ID" value="CAG9310805.1"/>
    <property type="molecule type" value="Genomic_DNA"/>
</dbReference>
<gene>
    <name evidence="2" type="ORF">BSTOLATCC_MIC2519</name>
</gene>
<keyword evidence="3" id="KW-1185">Reference proteome</keyword>
<dbReference type="Proteomes" id="UP001162131">
    <property type="component" value="Unassembled WGS sequence"/>
</dbReference>
<dbReference type="GO" id="GO:0035091">
    <property type="term" value="F:phosphatidylinositol binding"/>
    <property type="evidence" value="ECO:0007669"/>
    <property type="project" value="InterPro"/>
</dbReference>